<proteinExistence type="predicted"/>
<dbReference type="Proteomes" id="UP000002221">
    <property type="component" value="Chromosome"/>
</dbReference>
<protein>
    <recommendedName>
        <fullName evidence="1">DUF5723 domain-containing protein</fullName>
    </recommendedName>
</protein>
<dbReference type="Gene3D" id="2.40.160.60">
    <property type="entry name" value="Outer membrane protein transport protein (OMPP1/FadL/TodX)"/>
    <property type="match status" value="1"/>
</dbReference>
<feature type="domain" description="DUF5723" evidence="1">
    <location>
        <begin position="132"/>
        <end position="392"/>
    </location>
</feature>
<dbReference type="eggNOG" id="COG2885">
    <property type="taxonomic scope" value="Bacteria"/>
</dbReference>
<dbReference type="RefSeq" id="WP_012844358.1">
    <property type="nucleotide sequence ID" value="NC_013501.1"/>
</dbReference>
<dbReference type="AlphaFoldDB" id="D0MJT9"/>
<dbReference type="KEGG" id="rmr:Rmar_1864"/>
<dbReference type="STRING" id="518766.Rmar_1864"/>
<dbReference type="HOGENOM" id="CLU_574749_0_0_10"/>
<dbReference type="OrthoDB" id="1493637at2"/>
<accession>D0MJT9</accession>
<dbReference type="InterPro" id="IPR043781">
    <property type="entry name" value="DUF5723"/>
</dbReference>
<gene>
    <name evidence="2" type="ordered locus">Rmar_1864</name>
</gene>
<dbReference type="Pfam" id="PF18990">
    <property type="entry name" value="DUF5723"/>
    <property type="match status" value="1"/>
</dbReference>
<organism evidence="2 3">
    <name type="scientific">Rhodothermus marinus (strain ATCC 43812 / DSM 4252 / R-10)</name>
    <name type="common">Rhodothermus obamensis</name>
    <dbReference type="NCBI Taxonomy" id="518766"/>
    <lineage>
        <taxon>Bacteria</taxon>
        <taxon>Pseudomonadati</taxon>
        <taxon>Rhodothermota</taxon>
        <taxon>Rhodothermia</taxon>
        <taxon>Rhodothermales</taxon>
        <taxon>Rhodothermaceae</taxon>
        <taxon>Rhodothermus</taxon>
    </lineage>
</organism>
<evidence type="ECO:0000313" key="2">
    <source>
        <dbReference type="EMBL" id="ACY48747.1"/>
    </source>
</evidence>
<dbReference type="EMBL" id="CP001807">
    <property type="protein sequence ID" value="ACY48747.1"/>
    <property type="molecule type" value="Genomic_DNA"/>
</dbReference>
<sequence length="475" mass="51759">MVRILRRIGIFALLVLLAGPVRAQYTRLSAWAAQTGFNPAAVSGADALFLNPAALMNAGVTGPRLRLMELGGLAGGSLVRFDLYNRYLAAGRHLTPDEVDRMLDAWFGSADAWRTAGEAVEVTLLALTHTGWWSAWGVAWRVRQQQRLWMNRGLPDVLLKGAEEPRTVPVNGEFQAMTYHELVVGYARKLNPDLIVGVAPRLLLGSHYVRGRMHSMVTVGTAEVVHRYAYTLDLTGATSELLEGFDLFDNRRMNEEAGDGIARQMAGLRRQGWGLGLSLGAQYRLLPGLLLGASLTDLGFLRWKNVKRHTPGDSVFAFAGVQLDMDRLRTEFDNDLGAYIEHQLDSLARAAYEDVRVQETGVTTMLPAALHLGATYWLGGTTRLHATLSLGLNRTGTNGARVPQLVLGAETRWSFLPLFGGVLTGGDGALMLYGGTGLQLRAWGLRLAAAGSPRSHLMGSGSRFMLLLSLTHVGF</sequence>
<keyword evidence="3" id="KW-1185">Reference proteome</keyword>
<reference evidence="2 3" key="1">
    <citation type="journal article" date="2009" name="Stand. Genomic Sci.">
        <title>Complete genome sequence of Rhodothermus marinus type strain (R-10).</title>
        <authorList>
            <person name="Nolan M."/>
            <person name="Tindall B.J."/>
            <person name="Pomrenke H."/>
            <person name="Lapidus A."/>
            <person name="Copeland A."/>
            <person name="Glavina Del Rio T."/>
            <person name="Lucas S."/>
            <person name="Chen F."/>
            <person name="Tice H."/>
            <person name="Cheng J.F."/>
            <person name="Saunders E."/>
            <person name="Han C."/>
            <person name="Bruce D."/>
            <person name="Goodwin L."/>
            <person name="Chain P."/>
            <person name="Pitluck S."/>
            <person name="Ovchinikova G."/>
            <person name="Pati A."/>
            <person name="Ivanova N."/>
            <person name="Mavromatis K."/>
            <person name="Chen A."/>
            <person name="Palaniappan K."/>
            <person name="Land M."/>
            <person name="Hauser L."/>
            <person name="Chang Y.J."/>
            <person name="Jeffries C.D."/>
            <person name="Brettin T."/>
            <person name="Goker M."/>
            <person name="Bristow J."/>
            <person name="Eisen J.A."/>
            <person name="Markowitz V."/>
            <person name="Hugenholtz P."/>
            <person name="Kyrpides N.C."/>
            <person name="Klenk H.P."/>
            <person name="Detter J.C."/>
        </authorList>
    </citation>
    <scope>NUCLEOTIDE SEQUENCE [LARGE SCALE GENOMIC DNA]</scope>
    <source>
        <strain evidence="3">ATCC 43812 / DSM 4252 / R-10</strain>
    </source>
</reference>
<evidence type="ECO:0000259" key="1">
    <source>
        <dbReference type="Pfam" id="PF18990"/>
    </source>
</evidence>
<name>D0MJT9_RHOM4</name>
<evidence type="ECO:0000313" key="3">
    <source>
        <dbReference type="Proteomes" id="UP000002221"/>
    </source>
</evidence>